<feature type="region of interest" description="Disordered" evidence="1">
    <location>
        <begin position="131"/>
        <end position="179"/>
    </location>
</feature>
<organism evidence="2 3">
    <name type="scientific">Gossypium trilobum</name>
    <dbReference type="NCBI Taxonomy" id="34281"/>
    <lineage>
        <taxon>Eukaryota</taxon>
        <taxon>Viridiplantae</taxon>
        <taxon>Streptophyta</taxon>
        <taxon>Embryophyta</taxon>
        <taxon>Tracheophyta</taxon>
        <taxon>Spermatophyta</taxon>
        <taxon>Magnoliopsida</taxon>
        <taxon>eudicotyledons</taxon>
        <taxon>Gunneridae</taxon>
        <taxon>Pentapetalae</taxon>
        <taxon>rosids</taxon>
        <taxon>malvids</taxon>
        <taxon>Malvales</taxon>
        <taxon>Malvaceae</taxon>
        <taxon>Malvoideae</taxon>
        <taxon>Gossypium</taxon>
    </lineage>
</organism>
<feature type="region of interest" description="Disordered" evidence="1">
    <location>
        <begin position="18"/>
        <end position="62"/>
    </location>
</feature>
<accession>A0A7J9E2E5</accession>
<protein>
    <submittedName>
        <fullName evidence="2">Uncharacterized protein</fullName>
    </submittedName>
</protein>
<sequence length="179" mass="19490">MAVVESVVKLGLEKDKLGSSKSEERGVCEMDHKEDVVDGNGNGDNSGNGKPRVGKKKPKRKRDKLKCFLCDDPHMLKKFPKKFVLKEKPVGKALVLGSSVRGVEAKEAESEKKPVECFLSHGLHRLQKCPKKSAIEGNDGVNKEPKKLGSSKGKAKVGAKGKAMSELGESSEGFHPRKR</sequence>
<proteinExistence type="predicted"/>
<evidence type="ECO:0000256" key="1">
    <source>
        <dbReference type="SAM" id="MobiDB-lite"/>
    </source>
</evidence>
<keyword evidence="3" id="KW-1185">Reference proteome</keyword>
<feature type="compositionally biased region" description="Basic residues" evidence="1">
    <location>
        <begin position="52"/>
        <end position="62"/>
    </location>
</feature>
<comment type="caution">
    <text evidence="2">The sequence shown here is derived from an EMBL/GenBank/DDBJ whole genome shotgun (WGS) entry which is preliminary data.</text>
</comment>
<evidence type="ECO:0000313" key="3">
    <source>
        <dbReference type="Proteomes" id="UP000593568"/>
    </source>
</evidence>
<name>A0A7J9E2E5_9ROSI</name>
<dbReference type="EMBL" id="JABEZW010000006">
    <property type="protein sequence ID" value="MBA0767170.1"/>
    <property type="molecule type" value="Genomic_DNA"/>
</dbReference>
<evidence type="ECO:0000313" key="2">
    <source>
        <dbReference type="EMBL" id="MBA0767170.1"/>
    </source>
</evidence>
<dbReference type="Proteomes" id="UP000593568">
    <property type="component" value="Unassembled WGS sequence"/>
</dbReference>
<feature type="compositionally biased region" description="Basic and acidic residues" evidence="1">
    <location>
        <begin position="18"/>
        <end position="36"/>
    </location>
</feature>
<reference evidence="2 3" key="1">
    <citation type="journal article" date="2019" name="Genome Biol. Evol.">
        <title>Insights into the evolution of the New World diploid cottons (Gossypium, subgenus Houzingenia) based on genome sequencing.</title>
        <authorList>
            <person name="Grover C.E."/>
            <person name="Arick M.A. 2nd"/>
            <person name="Thrash A."/>
            <person name="Conover J.L."/>
            <person name="Sanders W.S."/>
            <person name="Peterson D.G."/>
            <person name="Frelichowski J.E."/>
            <person name="Scheffler J.A."/>
            <person name="Scheffler B.E."/>
            <person name="Wendel J.F."/>
        </authorList>
    </citation>
    <scope>NUCLEOTIDE SEQUENCE [LARGE SCALE GENOMIC DNA]</scope>
    <source>
        <strain evidence="2">8</strain>
        <tissue evidence="2">Leaf</tissue>
    </source>
</reference>
<gene>
    <name evidence="2" type="ORF">Gotri_016109</name>
</gene>
<dbReference type="AlphaFoldDB" id="A0A7J9E2E5"/>